<sequence length="69" mass="7957">MRHEGLECKSQGSNLHGNFTWVGKGRAHKHIPMLSSFYIVLCFLDSNRTVHVPRTVTCRFHVTRSKVFT</sequence>
<dbReference type="Gramene" id="KCW61527">
    <property type="protein sequence ID" value="KCW61527"/>
    <property type="gene ID" value="EUGRSUZ_H04249"/>
</dbReference>
<dbReference type="AlphaFoldDB" id="A0A059B5N7"/>
<name>A0A059B5N7_EUCGR</name>
<organism evidence="1">
    <name type="scientific">Eucalyptus grandis</name>
    <name type="common">Flooded gum</name>
    <dbReference type="NCBI Taxonomy" id="71139"/>
    <lineage>
        <taxon>Eukaryota</taxon>
        <taxon>Viridiplantae</taxon>
        <taxon>Streptophyta</taxon>
        <taxon>Embryophyta</taxon>
        <taxon>Tracheophyta</taxon>
        <taxon>Spermatophyta</taxon>
        <taxon>Magnoliopsida</taxon>
        <taxon>eudicotyledons</taxon>
        <taxon>Gunneridae</taxon>
        <taxon>Pentapetalae</taxon>
        <taxon>rosids</taxon>
        <taxon>malvids</taxon>
        <taxon>Myrtales</taxon>
        <taxon>Myrtaceae</taxon>
        <taxon>Myrtoideae</taxon>
        <taxon>Eucalypteae</taxon>
        <taxon>Eucalyptus</taxon>
    </lineage>
</organism>
<gene>
    <name evidence="1" type="ORF">EUGRSUZ_H04249</name>
</gene>
<accession>A0A059B5N7</accession>
<reference evidence="1" key="1">
    <citation type="submission" date="2013-07" db="EMBL/GenBank/DDBJ databases">
        <title>The genome of Eucalyptus grandis.</title>
        <authorList>
            <person name="Schmutz J."/>
            <person name="Hayes R."/>
            <person name="Myburg A."/>
            <person name="Tuskan G."/>
            <person name="Grattapaglia D."/>
            <person name="Rokhsar D.S."/>
        </authorList>
    </citation>
    <scope>NUCLEOTIDE SEQUENCE</scope>
    <source>
        <tissue evidence="1">Leaf extractions</tissue>
    </source>
</reference>
<proteinExistence type="predicted"/>
<dbReference type="EMBL" id="KK198760">
    <property type="protein sequence ID" value="KCW61527.1"/>
    <property type="molecule type" value="Genomic_DNA"/>
</dbReference>
<protein>
    <submittedName>
        <fullName evidence="1">Uncharacterized protein</fullName>
    </submittedName>
</protein>
<evidence type="ECO:0000313" key="1">
    <source>
        <dbReference type="EMBL" id="KCW61527.1"/>
    </source>
</evidence>
<dbReference type="InParanoid" id="A0A059B5N7"/>